<proteinExistence type="predicted"/>
<feature type="domain" description="HNH" evidence="1">
    <location>
        <begin position="175"/>
        <end position="230"/>
    </location>
</feature>
<dbReference type="AlphaFoldDB" id="A0A330LI04"/>
<dbReference type="EMBL" id="LS483250">
    <property type="protein sequence ID" value="SQD76524.1"/>
    <property type="molecule type" value="Genomic_DNA"/>
</dbReference>
<dbReference type="CDD" id="cd00085">
    <property type="entry name" value="HNHc"/>
    <property type="match status" value="1"/>
</dbReference>
<evidence type="ECO:0000313" key="3">
    <source>
        <dbReference type="Proteomes" id="UP000250163"/>
    </source>
</evidence>
<reference evidence="3" key="1">
    <citation type="submission" date="2018-05" db="EMBL/GenBank/DDBJ databases">
        <authorList>
            <person name="Cea G.-C."/>
            <person name="William W."/>
        </authorList>
    </citation>
    <scope>NUCLEOTIDE SEQUENCE [LARGE SCALE GENOMIC DNA]</scope>
    <source>
        <strain evidence="3">DB21MT 5</strain>
    </source>
</reference>
<organism evidence="2 3">
    <name type="scientific">Moritella yayanosii</name>
    <dbReference type="NCBI Taxonomy" id="69539"/>
    <lineage>
        <taxon>Bacteria</taxon>
        <taxon>Pseudomonadati</taxon>
        <taxon>Pseudomonadota</taxon>
        <taxon>Gammaproteobacteria</taxon>
        <taxon>Alteromonadales</taxon>
        <taxon>Moritellaceae</taxon>
        <taxon>Moritella</taxon>
    </lineage>
</organism>
<dbReference type="GO" id="GO:0004519">
    <property type="term" value="F:endonuclease activity"/>
    <property type="evidence" value="ECO:0007669"/>
    <property type="project" value="InterPro"/>
</dbReference>
<evidence type="ECO:0000313" key="2">
    <source>
        <dbReference type="EMBL" id="SQD76524.1"/>
    </source>
</evidence>
<dbReference type="Proteomes" id="UP000250163">
    <property type="component" value="Chromosome MORIYA"/>
</dbReference>
<sequence>MLKGVSVKIELDSIKHVYELAKQVHFSGMPRGEAIKTSIENGWMGKGSTQDYIQNFKYLMNGFVYKRTMNLAGTEFFLRQILNDFGMASFTKSLRLVSEHVTYYNSLGHGRQVQTQKLVEDLIIEFSINIDEHIFPDEIDDASIVEGAKTKVLVNTYERSRKARSLCIEHYGVSCFVCDFNFENTYGSIGTGFIHVHHILDIAEIGKEYIVEPIKDLRPVCPNCHSMLHRTKPALSISALKKQLGLS</sequence>
<dbReference type="InterPro" id="IPR002711">
    <property type="entry name" value="HNH"/>
</dbReference>
<dbReference type="Pfam" id="PF01844">
    <property type="entry name" value="HNH"/>
    <property type="match status" value="1"/>
</dbReference>
<dbReference type="GO" id="GO:0003676">
    <property type="term" value="F:nucleic acid binding"/>
    <property type="evidence" value="ECO:0007669"/>
    <property type="project" value="InterPro"/>
</dbReference>
<dbReference type="GO" id="GO:0008270">
    <property type="term" value="F:zinc ion binding"/>
    <property type="evidence" value="ECO:0007669"/>
    <property type="project" value="InterPro"/>
</dbReference>
<evidence type="ECO:0000259" key="1">
    <source>
        <dbReference type="Pfam" id="PF01844"/>
    </source>
</evidence>
<accession>A0A330LI04</accession>
<gene>
    <name evidence="2" type="ORF">MORIYA_0046</name>
</gene>
<keyword evidence="3" id="KW-1185">Reference proteome</keyword>
<dbReference type="KEGG" id="mya:MORIYA_0046"/>
<name>A0A330LI04_9GAMM</name>
<dbReference type="InterPro" id="IPR003615">
    <property type="entry name" value="HNH_nuc"/>
</dbReference>
<protein>
    <recommendedName>
        <fullName evidence="1">HNH domain-containing protein</fullName>
    </recommendedName>
</protein>